<reference evidence="1 2" key="1">
    <citation type="submission" date="2015-10" db="EMBL/GenBank/DDBJ databases">
        <title>Genome analyses suggest a sexual origin of heterokaryosis in a supposedly ancient asexual fungus.</title>
        <authorList>
            <person name="Ropars J."/>
            <person name="Sedzielewska K."/>
            <person name="Noel J."/>
            <person name="Charron P."/>
            <person name="Farinelli L."/>
            <person name="Marton T."/>
            <person name="Kruger M."/>
            <person name="Pelin A."/>
            <person name="Brachmann A."/>
            <person name="Corradi N."/>
        </authorList>
    </citation>
    <scope>NUCLEOTIDE SEQUENCE [LARGE SCALE GENOMIC DNA]</scope>
    <source>
        <strain evidence="1 2">A4</strain>
    </source>
</reference>
<dbReference type="Proteomes" id="UP000234323">
    <property type="component" value="Unassembled WGS sequence"/>
</dbReference>
<comment type="caution">
    <text evidence="1">The sequence shown here is derived from an EMBL/GenBank/DDBJ whole genome shotgun (WGS) entry which is preliminary data.</text>
</comment>
<dbReference type="VEuPathDB" id="FungiDB:RhiirFUN_020896"/>
<evidence type="ECO:0000313" key="1">
    <source>
        <dbReference type="EMBL" id="PKY56489.1"/>
    </source>
</evidence>
<sequence>MAHSRKILPTVAQPSQQCRCGVAGSVLHDYVACASTRHTYEGPLKLSHGSTLSQLGAMDSSHQEESNGSNFIKFGAILAKLSRFETLVLIFNKLSQASSLAPSQAITATWFGLAWLSLKAHELAQLM</sequence>
<name>A0A2I1HCA4_9GLOM</name>
<evidence type="ECO:0000313" key="2">
    <source>
        <dbReference type="Proteomes" id="UP000234323"/>
    </source>
</evidence>
<dbReference type="EMBL" id="LLXI01002200">
    <property type="protein sequence ID" value="PKY56489.1"/>
    <property type="molecule type" value="Genomic_DNA"/>
</dbReference>
<organism evidence="1 2">
    <name type="scientific">Rhizophagus irregularis</name>
    <dbReference type="NCBI Taxonomy" id="588596"/>
    <lineage>
        <taxon>Eukaryota</taxon>
        <taxon>Fungi</taxon>
        <taxon>Fungi incertae sedis</taxon>
        <taxon>Mucoromycota</taxon>
        <taxon>Glomeromycotina</taxon>
        <taxon>Glomeromycetes</taxon>
        <taxon>Glomerales</taxon>
        <taxon>Glomeraceae</taxon>
        <taxon>Rhizophagus</taxon>
    </lineage>
</organism>
<keyword evidence="2" id="KW-1185">Reference proteome</keyword>
<gene>
    <name evidence="1" type="ORF">RhiirA4_428283</name>
</gene>
<protein>
    <submittedName>
        <fullName evidence="1">Uncharacterized protein</fullName>
    </submittedName>
</protein>
<proteinExistence type="predicted"/>
<accession>A0A2I1HCA4</accession>
<dbReference type="AlphaFoldDB" id="A0A2I1HCA4"/>